<sequence>MLLDSQQDTPLTHERLHGWHSILFPTGYSDGHKTDMATYRSDEMNIVSTKGYRERIHYLAPPHEQLIQEMNRFLEYVNNSKEAPFIKSAIAHIWFVLIHPYDDGN</sequence>
<organism evidence="2">
    <name type="scientific">hydrothermal vent metagenome</name>
    <dbReference type="NCBI Taxonomy" id="652676"/>
    <lineage>
        <taxon>unclassified sequences</taxon>
        <taxon>metagenomes</taxon>
        <taxon>ecological metagenomes</taxon>
    </lineage>
</organism>
<dbReference type="SUPFAM" id="SSF140931">
    <property type="entry name" value="Fic-like"/>
    <property type="match status" value="1"/>
</dbReference>
<dbReference type="Pfam" id="PF02661">
    <property type="entry name" value="Fic"/>
    <property type="match status" value="1"/>
</dbReference>
<dbReference type="InterPro" id="IPR003812">
    <property type="entry name" value="Fido"/>
</dbReference>
<accession>A0A1W1CR47</accession>
<dbReference type="Gene3D" id="1.10.3290.10">
    <property type="entry name" value="Fido-like domain"/>
    <property type="match status" value="1"/>
</dbReference>
<evidence type="ECO:0000313" key="2">
    <source>
        <dbReference type="EMBL" id="SFV68151.1"/>
    </source>
</evidence>
<dbReference type="InterPro" id="IPR040198">
    <property type="entry name" value="Fido_containing"/>
</dbReference>
<dbReference type="PROSITE" id="PS51459">
    <property type="entry name" value="FIDO"/>
    <property type="match status" value="1"/>
</dbReference>
<reference evidence="2" key="1">
    <citation type="submission" date="2016-10" db="EMBL/GenBank/DDBJ databases">
        <authorList>
            <person name="de Groot N.N."/>
        </authorList>
    </citation>
    <scope>NUCLEOTIDE SEQUENCE</scope>
</reference>
<dbReference type="PANTHER" id="PTHR13504:SF33">
    <property type="entry name" value="FIC FAMILY PROTEIN"/>
    <property type="match status" value="1"/>
</dbReference>
<dbReference type="InterPro" id="IPR036597">
    <property type="entry name" value="Fido-like_dom_sf"/>
</dbReference>
<proteinExistence type="predicted"/>
<protein>
    <submittedName>
        <fullName evidence="2">Fic family protein</fullName>
    </submittedName>
</protein>
<dbReference type="AlphaFoldDB" id="A0A1W1CR47"/>
<gene>
    <name evidence="2" type="ORF">MNB_SV-13-1637</name>
</gene>
<evidence type="ECO:0000259" key="1">
    <source>
        <dbReference type="PROSITE" id="PS51459"/>
    </source>
</evidence>
<feature type="domain" description="Fido" evidence="1">
    <location>
        <begin position="11"/>
        <end position="105"/>
    </location>
</feature>
<dbReference type="PANTHER" id="PTHR13504">
    <property type="entry name" value="FIDO DOMAIN-CONTAINING PROTEIN DDB_G0283145"/>
    <property type="match status" value="1"/>
</dbReference>
<name>A0A1W1CR47_9ZZZZ</name>
<dbReference type="EMBL" id="FPHM01000120">
    <property type="protein sequence ID" value="SFV68151.1"/>
    <property type="molecule type" value="Genomic_DNA"/>
</dbReference>